<dbReference type="AlphaFoldDB" id="A0A176WMX7"/>
<evidence type="ECO:0000313" key="1">
    <source>
        <dbReference type="EMBL" id="OAE33933.1"/>
    </source>
</evidence>
<proteinExistence type="predicted"/>
<sequence>MAEKNPREPRRRRRLEDGDGDAIVRWGSAIWAEQLNDGLWRDLVGNRCSDFASAVAFLSVHGPHHCNIFNFGMFSAFLRICAISSFPLHEFPWRSEARALAAVRQETRRCSRIGAAASEAGAAAAGAPICSLLFSYWIESNIGSTWKWVVIMSKSERFCSPRSPFRARFPADFTDIERITDYERLSRRGGVGRGDRRRQTGQKTLFPLCAVDGGGSDFERGHKRIWSKVTKPLTDFSERVALSLFFSPTFAGRAVCQRPRQRVNTCLAVDKVQGAEGPDVCLKTASRVTRAPRESHVRQKIRWTPNFQLRSGTGGVNRKKAGEE</sequence>
<comment type="caution">
    <text evidence="1">The sequence shown here is derived from an EMBL/GenBank/DDBJ whole genome shotgun (WGS) entry which is preliminary data.</text>
</comment>
<gene>
    <name evidence="1" type="ORF">AXG93_1952s1090</name>
</gene>
<dbReference type="EMBL" id="LVLJ01000471">
    <property type="protein sequence ID" value="OAE33933.1"/>
    <property type="molecule type" value="Genomic_DNA"/>
</dbReference>
<keyword evidence="2" id="KW-1185">Reference proteome</keyword>
<accession>A0A176WMX7</accession>
<dbReference type="Proteomes" id="UP000077202">
    <property type="component" value="Unassembled WGS sequence"/>
</dbReference>
<reference evidence="1" key="1">
    <citation type="submission" date="2016-03" db="EMBL/GenBank/DDBJ databases">
        <title>Mechanisms controlling the formation of the plant cell surface in tip-growing cells are functionally conserved among land plants.</title>
        <authorList>
            <person name="Honkanen S."/>
            <person name="Jones V.A."/>
            <person name="Morieri G."/>
            <person name="Champion C."/>
            <person name="Hetherington A.J."/>
            <person name="Kelly S."/>
            <person name="Saint-Marcoux D."/>
            <person name="Proust H."/>
            <person name="Prescott H."/>
            <person name="Dolan L."/>
        </authorList>
    </citation>
    <scope>NUCLEOTIDE SEQUENCE [LARGE SCALE GENOMIC DNA]</scope>
    <source>
        <tissue evidence="1">Whole gametophyte</tissue>
    </source>
</reference>
<name>A0A176WMX7_MARPO</name>
<protein>
    <submittedName>
        <fullName evidence="1">Uncharacterized protein</fullName>
    </submittedName>
</protein>
<organism evidence="1 2">
    <name type="scientific">Marchantia polymorpha subsp. ruderalis</name>
    <dbReference type="NCBI Taxonomy" id="1480154"/>
    <lineage>
        <taxon>Eukaryota</taxon>
        <taxon>Viridiplantae</taxon>
        <taxon>Streptophyta</taxon>
        <taxon>Embryophyta</taxon>
        <taxon>Marchantiophyta</taxon>
        <taxon>Marchantiopsida</taxon>
        <taxon>Marchantiidae</taxon>
        <taxon>Marchantiales</taxon>
        <taxon>Marchantiaceae</taxon>
        <taxon>Marchantia</taxon>
    </lineage>
</organism>
<evidence type="ECO:0000313" key="2">
    <source>
        <dbReference type="Proteomes" id="UP000077202"/>
    </source>
</evidence>